<dbReference type="GO" id="GO:0016779">
    <property type="term" value="F:nucleotidyltransferase activity"/>
    <property type="evidence" value="ECO:0007669"/>
    <property type="project" value="UniProtKB-KW"/>
</dbReference>
<dbReference type="SUPFAM" id="SSF56784">
    <property type="entry name" value="HAD-like"/>
    <property type="match status" value="1"/>
</dbReference>
<keyword evidence="10" id="KW-0460">Magnesium</keyword>
<comment type="pathway">
    <text evidence="3">Amino-sugar metabolism; N-acetylneuraminate metabolism.</text>
</comment>
<dbReference type="PANTHER" id="PTHR21485">
    <property type="entry name" value="HAD SUPERFAMILY MEMBERS CMAS AND KDSC"/>
    <property type="match status" value="1"/>
</dbReference>
<dbReference type="Proteomes" id="UP001595632">
    <property type="component" value="Unassembled WGS sequence"/>
</dbReference>
<dbReference type="SUPFAM" id="SSF53448">
    <property type="entry name" value="Nucleotide-diphospho-sugar transferases"/>
    <property type="match status" value="1"/>
</dbReference>
<dbReference type="SFLD" id="SFLDG01138">
    <property type="entry name" value="C1.6.2:_Deoxy-d-mannose-octulo"/>
    <property type="match status" value="1"/>
</dbReference>
<dbReference type="SFLD" id="SFLDG01136">
    <property type="entry name" value="C1.6:_Phosphoserine_Phosphatas"/>
    <property type="match status" value="1"/>
</dbReference>
<evidence type="ECO:0000313" key="11">
    <source>
        <dbReference type="EMBL" id="MFC3141159.1"/>
    </source>
</evidence>
<dbReference type="RefSeq" id="WP_275635067.1">
    <property type="nucleotide sequence ID" value="NZ_JARGYD010000018.1"/>
</dbReference>
<dbReference type="Gene3D" id="3.40.50.1000">
    <property type="entry name" value="HAD superfamily/HAD-like"/>
    <property type="match status" value="1"/>
</dbReference>
<dbReference type="InterPro" id="IPR003329">
    <property type="entry name" value="Cytidylyl_trans"/>
</dbReference>
<dbReference type="InterPro" id="IPR036412">
    <property type="entry name" value="HAD-like_sf"/>
</dbReference>
<sequence length="399" mass="42064">MSTGSTAAVILARGGSKGVPGKNLRKVGGVSLVGRSVRAARAAVSVDAGVWVSTDDAAIAAEARLHGAGVIDRPAEIAGDTATSEAGWLHAMDEIRARHPGLSRLVLLQCTSPFTTAGDIEAVLYAQADQGADCALSVVPDHGFLWRRDENGFARGTNHDETQQRQRRQDLDPVFRESGAIYTVNTDAFERVGRRFCGSVAMCEVDHPPFEIDSADDLALATAVAVQRGTGGIGADRLKGIRAVVMDFDGVHTDDLVHTNQEGTESVRTSRGDGLGLEMLRKRTGLTLMILSKETNPVVLARARKLKIEAFGAVEDKATALASWCAKKGLDASEVLYVGNDLNDAPVMAVAGLAACPSDAQPAIQAVADWILPLPGGKGALRSMAERLLEVHGTEADRG</sequence>
<protein>
    <recommendedName>
        <fullName evidence="7">N-acylneuraminate cytidylyltransferase</fullName>
        <ecNumber evidence="7">2.7.7.43</ecNumber>
    </recommendedName>
</protein>
<evidence type="ECO:0000256" key="10">
    <source>
        <dbReference type="ARBA" id="ARBA00022842"/>
    </source>
</evidence>
<dbReference type="InterPro" id="IPR010023">
    <property type="entry name" value="KdsC_fam"/>
</dbReference>
<evidence type="ECO:0000256" key="2">
    <source>
        <dbReference type="ARBA" id="ARBA00001946"/>
    </source>
</evidence>
<evidence type="ECO:0000256" key="6">
    <source>
        <dbReference type="ARBA" id="ARBA00011881"/>
    </source>
</evidence>
<dbReference type="EC" id="2.7.7.43" evidence="7"/>
<gene>
    <name evidence="11" type="ORF">ACFOGP_00445</name>
</gene>
<keyword evidence="11" id="KW-0808">Transferase</keyword>
<comment type="caution">
    <text evidence="11">The sequence shown here is derived from an EMBL/GenBank/DDBJ whole genome shotgun (WGS) entry which is preliminary data.</text>
</comment>
<dbReference type="Pfam" id="PF08282">
    <property type="entry name" value="Hydrolase_3"/>
    <property type="match status" value="1"/>
</dbReference>
<evidence type="ECO:0000256" key="5">
    <source>
        <dbReference type="ARBA" id="ARBA00010726"/>
    </source>
</evidence>
<keyword evidence="12" id="KW-1185">Reference proteome</keyword>
<evidence type="ECO:0000256" key="9">
    <source>
        <dbReference type="ARBA" id="ARBA00022801"/>
    </source>
</evidence>
<dbReference type="Gene3D" id="3.90.550.10">
    <property type="entry name" value="Spore Coat Polysaccharide Biosynthesis Protein SpsA, Chain A"/>
    <property type="match status" value="1"/>
</dbReference>
<comment type="catalytic activity">
    <reaction evidence="1">
        <text>an N-acylneuraminate + CTP = a CMP-N-acyl-beta-neuraminate + diphosphate</text>
        <dbReference type="Rhea" id="RHEA:11344"/>
        <dbReference type="ChEBI" id="CHEBI:33019"/>
        <dbReference type="ChEBI" id="CHEBI:37563"/>
        <dbReference type="ChEBI" id="CHEBI:60073"/>
        <dbReference type="ChEBI" id="CHEBI:68671"/>
        <dbReference type="EC" id="2.7.7.43"/>
    </reaction>
</comment>
<comment type="similarity">
    <text evidence="5">Belongs to the CMP-NeuNAc synthase family.</text>
</comment>
<comment type="similarity">
    <text evidence="4">Belongs to the KdsC family.</text>
</comment>
<dbReference type="InterPro" id="IPR029044">
    <property type="entry name" value="Nucleotide-diphossugar_trans"/>
</dbReference>
<proteinExistence type="inferred from homology"/>
<evidence type="ECO:0000256" key="8">
    <source>
        <dbReference type="ARBA" id="ARBA00022723"/>
    </source>
</evidence>
<dbReference type="Pfam" id="PF02348">
    <property type="entry name" value="CTP_transf_3"/>
    <property type="match status" value="1"/>
</dbReference>
<evidence type="ECO:0000256" key="7">
    <source>
        <dbReference type="ARBA" id="ARBA00012491"/>
    </source>
</evidence>
<keyword evidence="11" id="KW-0548">Nucleotidyltransferase</keyword>
<dbReference type="InterPro" id="IPR050793">
    <property type="entry name" value="CMP-NeuNAc_synthase"/>
</dbReference>
<evidence type="ECO:0000256" key="4">
    <source>
        <dbReference type="ARBA" id="ARBA00005893"/>
    </source>
</evidence>
<keyword evidence="8" id="KW-0479">Metal-binding</keyword>
<name>A0ABV7GLU1_9RHOB</name>
<dbReference type="SFLD" id="SFLDS00003">
    <property type="entry name" value="Haloacid_Dehalogenase"/>
    <property type="match status" value="1"/>
</dbReference>
<evidence type="ECO:0000313" key="12">
    <source>
        <dbReference type="Proteomes" id="UP001595632"/>
    </source>
</evidence>
<dbReference type="InterPro" id="IPR023214">
    <property type="entry name" value="HAD_sf"/>
</dbReference>
<comment type="subunit">
    <text evidence="6">Homotetramer.</text>
</comment>
<keyword evidence="9" id="KW-0378">Hydrolase</keyword>
<dbReference type="CDD" id="cd02513">
    <property type="entry name" value="CMP-NeuAc_Synthase"/>
    <property type="match status" value="1"/>
</dbReference>
<reference evidence="12" key="1">
    <citation type="journal article" date="2019" name="Int. J. Syst. Evol. Microbiol.">
        <title>The Global Catalogue of Microorganisms (GCM) 10K type strain sequencing project: providing services to taxonomists for standard genome sequencing and annotation.</title>
        <authorList>
            <consortium name="The Broad Institute Genomics Platform"/>
            <consortium name="The Broad Institute Genome Sequencing Center for Infectious Disease"/>
            <person name="Wu L."/>
            <person name="Ma J."/>
        </authorList>
    </citation>
    <scope>NUCLEOTIDE SEQUENCE [LARGE SCALE GENOMIC DNA]</scope>
    <source>
        <strain evidence="12">KCTC 52366</strain>
    </source>
</reference>
<comment type="cofactor">
    <cofactor evidence="2">
        <name>Mg(2+)</name>
        <dbReference type="ChEBI" id="CHEBI:18420"/>
    </cofactor>
</comment>
<evidence type="ECO:0000256" key="1">
    <source>
        <dbReference type="ARBA" id="ARBA00001862"/>
    </source>
</evidence>
<organism evidence="11 12">
    <name type="scientific">Psychromarinibacter halotolerans</name>
    <dbReference type="NCBI Taxonomy" id="1775175"/>
    <lineage>
        <taxon>Bacteria</taxon>
        <taxon>Pseudomonadati</taxon>
        <taxon>Pseudomonadota</taxon>
        <taxon>Alphaproteobacteria</taxon>
        <taxon>Rhodobacterales</taxon>
        <taxon>Paracoccaceae</taxon>
        <taxon>Psychromarinibacter</taxon>
    </lineage>
</organism>
<evidence type="ECO:0000256" key="3">
    <source>
        <dbReference type="ARBA" id="ARBA00005141"/>
    </source>
</evidence>
<accession>A0ABV7GLU1</accession>
<dbReference type="PANTHER" id="PTHR21485:SF3">
    <property type="entry name" value="N-ACYLNEURAMINATE CYTIDYLYLTRANSFERASE"/>
    <property type="match status" value="1"/>
</dbReference>
<dbReference type="EMBL" id="JBHRTB010000002">
    <property type="protein sequence ID" value="MFC3141159.1"/>
    <property type="molecule type" value="Genomic_DNA"/>
</dbReference>